<dbReference type="GO" id="GO:0005524">
    <property type="term" value="F:ATP binding"/>
    <property type="evidence" value="ECO:0007669"/>
    <property type="project" value="UniProtKB-UniRule"/>
</dbReference>
<proteinExistence type="inferred from homology"/>
<feature type="compositionally biased region" description="Basic and acidic residues" evidence="14">
    <location>
        <begin position="645"/>
        <end position="656"/>
    </location>
</feature>
<evidence type="ECO:0000256" key="4">
    <source>
        <dbReference type="ARBA" id="ARBA00022741"/>
    </source>
</evidence>
<dbReference type="InterPro" id="IPR008271">
    <property type="entry name" value="Ser/Thr_kinase_AS"/>
</dbReference>
<reference evidence="17 18" key="1">
    <citation type="submission" date="2015-04" db="EMBL/GenBank/DDBJ databases">
        <title>Complete genome sequence of Schizopora paradoxa KUC8140, a cosmopolitan wood degrader in East Asia.</title>
        <authorList>
            <consortium name="DOE Joint Genome Institute"/>
            <person name="Min B."/>
            <person name="Park H."/>
            <person name="Jang Y."/>
            <person name="Kim J.-J."/>
            <person name="Kim K.H."/>
            <person name="Pangilinan J."/>
            <person name="Lipzen A."/>
            <person name="Riley R."/>
            <person name="Grigoriev I.V."/>
            <person name="Spatafora J.W."/>
            <person name="Choi I.-G."/>
        </authorList>
    </citation>
    <scope>NUCLEOTIDE SEQUENCE [LARGE SCALE GENOMIC DNA]</scope>
    <source>
        <strain evidence="17 18">KUC8140</strain>
    </source>
</reference>
<dbReference type="PROSITE" id="PS50011">
    <property type="entry name" value="PROTEIN_KINASE_DOM"/>
    <property type="match status" value="2"/>
</dbReference>
<keyword evidence="5" id="KW-0418">Kinase</keyword>
<evidence type="ECO:0000256" key="11">
    <source>
        <dbReference type="PIRSR" id="PIRSR000660-2"/>
    </source>
</evidence>
<evidence type="ECO:0000256" key="10">
    <source>
        <dbReference type="PIRSR" id="PIRSR000660-1"/>
    </source>
</evidence>
<dbReference type="Gene3D" id="3.40.50.800">
    <property type="entry name" value="Anticodon-binding domain"/>
    <property type="match status" value="1"/>
</dbReference>
<dbReference type="Gene3D" id="3.30.200.20">
    <property type="entry name" value="Phosphorylase Kinase, domain 1"/>
    <property type="match status" value="1"/>
</dbReference>
<dbReference type="Gene3D" id="1.10.510.10">
    <property type="entry name" value="Transferase(Phosphotransferase) domain 1"/>
    <property type="match status" value="2"/>
</dbReference>
<evidence type="ECO:0000256" key="14">
    <source>
        <dbReference type="SAM" id="MobiDB-lite"/>
    </source>
</evidence>
<dbReference type="InterPro" id="IPR050339">
    <property type="entry name" value="CC_SR_Kinase"/>
</dbReference>
<organism evidence="17 18">
    <name type="scientific">Schizopora paradoxa</name>
    <dbReference type="NCBI Taxonomy" id="27342"/>
    <lineage>
        <taxon>Eukaryota</taxon>
        <taxon>Fungi</taxon>
        <taxon>Dikarya</taxon>
        <taxon>Basidiomycota</taxon>
        <taxon>Agaricomycotina</taxon>
        <taxon>Agaricomycetes</taxon>
        <taxon>Hymenochaetales</taxon>
        <taxon>Schizoporaceae</taxon>
        <taxon>Schizopora</taxon>
    </lineage>
</organism>
<evidence type="ECO:0000259" key="15">
    <source>
        <dbReference type="PROSITE" id="PS50011"/>
    </source>
</evidence>
<dbReference type="SUPFAM" id="SSF56112">
    <property type="entry name" value="Protein kinase-like (PK-like)"/>
    <property type="match status" value="2"/>
</dbReference>
<gene>
    <name evidence="17" type="ORF">SCHPADRAFT_831061</name>
</gene>
<evidence type="ECO:0000313" key="17">
    <source>
        <dbReference type="EMBL" id="KLO11482.1"/>
    </source>
</evidence>
<keyword evidence="3" id="KW-0808">Transferase</keyword>
<keyword evidence="13" id="KW-0175">Coiled coil</keyword>
<feature type="binding site" evidence="11 12">
    <location>
        <position position="585"/>
    </location>
    <ligand>
        <name>ATP</name>
        <dbReference type="ChEBI" id="CHEBI:30616"/>
    </ligand>
</feature>
<protein>
    <recommendedName>
        <fullName evidence="1">non-specific serine/threonine protein kinase</fullName>
        <ecNumber evidence="1">2.7.11.1</ecNumber>
    </recommendedName>
</protein>
<dbReference type="PROSITE" id="PS50908">
    <property type="entry name" value="RWD"/>
    <property type="match status" value="1"/>
</dbReference>
<feature type="domain" description="Protein kinase" evidence="15">
    <location>
        <begin position="222"/>
        <end position="541"/>
    </location>
</feature>
<dbReference type="GO" id="GO:0004694">
    <property type="term" value="F:eukaryotic translation initiation factor 2alpha kinase activity"/>
    <property type="evidence" value="ECO:0007669"/>
    <property type="project" value="InterPro"/>
</dbReference>
<dbReference type="SUPFAM" id="SSF55681">
    <property type="entry name" value="Class II aaRS and biotin synthetases"/>
    <property type="match status" value="1"/>
</dbReference>
<evidence type="ECO:0000256" key="13">
    <source>
        <dbReference type="SAM" id="Coils"/>
    </source>
</evidence>
<dbReference type="InterPro" id="IPR036621">
    <property type="entry name" value="Anticodon-bd_dom_sf"/>
</dbReference>
<dbReference type="InterPro" id="IPR011009">
    <property type="entry name" value="Kinase-like_dom_sf"/>
</dbReference>
<dbReference type="STRING" id="27342.A0A0H2RIM4"/>
<comment type="catalytic activity">
    <reaction evidence="8">
        <text>L-threonyl-[protein] + ATP = O-phospho-L-threonyl-[protein] + ADP + H(+)</text>
        <dbReference type="Rhea" id="RHEA:46608"/>
        <dbReference type="Rhea" id="RHEA-COMP:11060"/>
        <dbReference type="Rhea" id="RHEA-COMP:11605"/>
        <dbReference type="ChEBI" id="CHEBI:15378"/>
        <dbReference type="ChEBI" id="CHEBI:30013"/>
        <dbReference type="ChEBI" id="CHEBI:30616"/>
        <dbReference type="ChEBI" id="CHEBI:61977"/>
        <dbReference type="ChEBI" id="CHEBI:456216"/>
        <dbReference type="EC" id="2.7.11.1"/>
    </reaction>
</comment>
<dbReference type="InterPro" id="IPR017441">
    <property type="entry name" value="Protein_kinase_ATP_BS"/>
</dbReference>
<dbReference type="Pfam" id="PF12745">
    <property type="entry name" value="HGTP_anticodon2"/>
    <property type="match status" value="1"/>
</dbReference>
<comment type="catalytic activity">
    <reaction evidence="9">
        <text>L-seryl-[protein] + ATP = O-phospho-L-seryl-[protein] + ADP + H(+)</text>
        <dbReference type="Rhea" id="RHEA:17989"/>
        <dbReference type="Rhea" id="RHEA-COMP:9863"/>
        <dbReference type="Rhea" id="RHEA-COMP:11604"/>
        <dbReference type="ChEBI" id="CHEBI:15378"/>
        <dbReference type="ChEBI" id="CHEBI:29999"/>
        <dbReference type="ChEBI" id="CHEBI:30616"/>
        <dbReference type="ChEBI" id="CHEBI:83421"/>
        <dbReference type="ChEBI" id="CHEBI:456216"/>
        <dbReference type="EC" id="2.7.11.1"/>
    </reaction>
</comment>
<evidence type="ECO:0000256" key="2">
    <source>
        <dbReference type="ARBA" id="ARBA00022527"/>
    </source>
</evidence>
<dbReference type="PANTHER" id="PTHR11042:SF136">
    <property type="entry name" value="EIF-2-ALPHA KINASE GCN2"/>
    <property type="match status" value="1"/>
</dbReference>
<dbReference type="EMBL" id="KQ085999">
    <property type="protein sequence ID" value="KLO11482.1"/>
    <property type="molecule type" value="Genomic_DNA"/>
</dbReference>
<dbReference type="InterPro" id="IPR024435">
    <property type="entry name" value="HisRS-related_dom"/>
</dbReference>
<keyword evidence="18" id="KW-1185">Reference proteome</keyword>
<dbReference type="InParanoid" id="A0A0H2RIM4"/>
<dbReference type="CDD" id="cd22249">
    <property type="entry name" value="UDM1_RNF168_RNF169-like"/>
    <property type="match status" value="1"/>
</dbReference>
<dbReference type="FunCoup" id="A0A0H2RIM4">
    <property type="interactions" value="603"/>
</dbReference>
<evidence type="ECO:0000256" key="8">
    <source>
        <dbReference type="ARBA" id="ARBA00047899"/>
    </source>
</evidence>
<dbReference type="SMART" id="SM00220">
    <property type="entry name" value="S_TKc"/>
    <property type="match status" value="1"/>
</dbReference>
<feature type="region of interest" description="Disordered" evidence="14">
    <location>
        <begin position="628"/>
        <end position="656"/>
    </location>
</feature>
<dbReference type="Pfam" id="PF05773">
    <property type="entry name" value="RWD"/>
    <property type="match status" value="1"/>
</dbReference>
<feature type="domain" description="RWD" evidence="16">
    <location>
        <begin position="10"/>
        <end position="126"/>
    </location>
</feature>
<evidence type="ECO:0000256" key="5">
    <source>
        <dbReference type="ARBA" id="ARBA00022777"/>
    </source>
</evidence>
<evidence type="ECO:0000256" key="6">
    <source>
        <dbReference type="ARBA" id="ARBA00022840"/>
    </source>
</evidence>
<evidence type="ECO:0000313" key="18">
    <source>
        <dbReference type="Proteomes" id="UP000053477"/>
    </source>
</evidence>
<feature type="binding site" evidence="11">
    <location>
        <begin position="562"/>
        <end position="570"/>
    </location>
    <ligand>
        <name>ATP</name>
        <dbReference type="ChEBI" id="CHEBI:30616"/>
    </ligand>
</feature>
<evidence type="ECO:0000256" key="9">
    <source>
        <dbReference type="ARBA" id="ARBA00048679"/>
    </source>
</evidence>
<dbReference type="GO" id="GO:0000077">
    <property type="term" value="P:DNA damage checkpoint signaling"/>
    <property type="evidence" value="ECO:0007669"/>
    <property type="project" value="InterPro"/>
</dbReference>
<dbReference type="EC" id="2.7.11.1" evidence="1"/>
<evidence type="ECO:0000256" key="12">
    <source>
        <dbReference type="PROSITE-ProRule" id="PRU10141"/>
    </source>
</evidence>
<feature type="coiled-coil region" evidence="13">
    <location>
        <begin position="138"/>
        <end position="203"/>
    </location>
</feature>
<dbReference type="InterPro" id="IPR000719">
    <property type="entry name" value="Prot_kinase_dom"/>
</dbReference>
<dbReference type="PROSITE" id="PS00108">
    <property type="entry name" value="PROTEIN_KINASE_ST"/>
    <property type="match status" value="1"/>
</dbReference>
<dbReference type="PROSITE" id="PS00107">
    <property type="entry name" value="PROTEIN_KINASE_ATP"/>
    <property type="match status" value="1"/>
</dbReference>
<dbReference type="GO" id="GO:0005829">
    <property type="term" value="C:cytosol"/>
    <property type="evidence" value="ECO:0007669"/>
    <property type="project" value="TreeGrafter"/>
</dbReference>
<keyword evidence="6 11" id="KW-0067">ATP-binding</keyword>
<evidence type="ECO:0000259" key="16">
    <source>
        <dbReference type="PROSITE" id="PS50908"/>
    </source>
</evidence>
<dbReference type="GO" id="GO:1990625">
    <property type="term" value="P:negative regulation of cytoplasmic translational initiation in response to stress"/>
    <property type="evidence" value="ECO:0007669"/>
    <property type="project" value="TreeGrafter"/>
</dbReference>
<dbReference type="InterPro" id="IPR045864">
    <property type="entry name" value="aa-tRNA-synth_II/BPL/LPL"/>
</dbReference>
<dbReference type="PANTHER" id="PTHR11042">
    <property type="entry name" value="EUKARYOTIC TRANSLATION INITIATION FACTOR 2-ALPHA KINASE EIF2-ALPHA KINASE -RELATED"/>
    <property type="match status" value="1"/>
</dbReference>
<evidence type="ECO:0000256" key="3">
    <source>
        <dbReference type="ARBA" id="ARBA00022679"/>
    </source>
</evidence>
<dbReference type="Pfam" id="PF00069">
    <property type="entry name" value="Pkinase"/>
    <property type="match status" value="3"/>
</dbReference>
<accession>A0A0H2RIM4</accession>
<evidence type="ECO:0000256" key="7">
    <source>
        <dbReference type="ARBA" id="ARBA00037982"/>
    </source>
</evidence>
<dbReference type="Proteomes" id="UP000053477">
    <property type="component" value="Unassembled WGS sequence"/>
</dbReference>
<dbReference type="OrthoDB" id="341578at2759"/>
<dbReference type="InterPro" id="IPR006575">
    <property type="entry name" value="RWD_dom"/>
</dbReference>
<dbReference type="Gene3D" id="3.30.930.10">
    <property type="entry name" value="Bira Bifunctional Protein, Domain 2"/>
    <property type="match status" value="1"/>
</dbReference>
<dbReference type="GO" id="GO:0005634">
    <property type="term" value="C:nucleus"/>
    <property type="evidence" value="ECO:0007669"/>
    <property type="project" value="TreeGrafter"/>
</dbReference>
<dbReference type="SUPFAM" id="SSF54495">
    <property type="entry name" value="UBC-like"/>
    <property type="match status" value="1"/>
</dbReference>
<dbReference type="InterPro" id="IPR016255">
    <property type="entry name" value="Gcn2"/>
</dbReference>
<dbReference type="SUPFAM" id="SSF52954">
    <property type="entry name" value="Class II aaRS ABD-related"/>
    <property type="match status" value="1"/>
</dbReference>
<name>A0A0H2RIM4_9AGAM</name>
<dbReference type="Gene3D" id="3.10.110.10">
    <property type="entry name" value="Ubiquitin Conjugating Enzyme"/>
    <property type="match status" value="1"/>
</dbReference>
<evidence type="ECO:0000256" key="1">
    <source>
        <dbReference type="ARBA" id="ARBA00012513"/>
    </source>
</evidence>
<dbReference type="CDD" id="cd23823">
    <property type="entry name" value="RWD_GCN2"/>
    <property type="match status" value="1"/>
</dbReference>
<feature type="domain" description="Protein kinase" evidence="15">
    <location>
        <begin position="556"/>
        <end position="934"/>
    </location>
</feature>
<feature type="active site" description="Proton acceptor" evidence="10">
    <location>
        <position position="773"/>
    </location>
</feature>
<keyword evidence="2" id="KW-0723">Serine/threonine-protein kinase</keyword>
<dbReference type="PIRSF" id="PIRSF000660">
    <property type="entry name" value="Ser/Thr_PK_GCN2"/>
    <property type="match status" value="1"/>
</dbReference>
<sequence>MESIEEQQKAEIEVLKSIYSEDFIESPPPKAWKVRGAVRQPEFTIKVAHPNARYQAKLYAHLNVKFPKAYPAKATPLFAVVPPIAGISHEQTVALSNSIHAESRKFLGSEMVFQIVTFCQEWIEANVSLPLEGIGSLAKEMEARNLEVRKSLEEQEHARMMEEHKRAQALEAEIMQQIEQDTRRKLEIQRQEKERLKARTRTKRAMSDATEKPMLDIATETFDQDIVISGSRFNSVKLFGGRNDCLGTTYNAEPIFEDVVPGDSVLLELHVISFESSYYKSDQGEKKLKQVDNELKKLVKITDKNVIKTYAAQLSFPESSDPLRLLILREQKPALTLHDILTDCDTLREERVSDYFAQILGGLNAIHASELVHRGICPKSIALVDRDDGVTTKGVKLTNVSYAVKLLDMHKSDPFGPKTRGDQSELLEFTDDWLPREAIESPLTYTRGRDLHAVGAVLLQMLMGLDVITRFPDAKAAIQKCNSTPLLSIATDLLIQSKKTSISCLSLLARLSQASQLRAPRLGTIATSSNGSESDKKEIYVEMGVTRQTSRWRDDWQELDELGSGGFGTVVKARNKIDERIYAGKPGEFDRGDKNDRKIFREVTALSRLNHQNIVRYYTTWVEEAVASPSNAPSDTESEDGQTVDGHRSSGLRERTRSGWIEDLSDNPTSFDLNDLDTTTTSGASFPSIHYTSGDVFSGSEDEGTDDEAEQIITNIHDIASIYCSYLRQEYVENQTLQERIAEGLDAAESMRLFHQIVDALVHMSNLGILHRDIKCTNIFIGAYANHDSLLLLSRFGDFGLATSSLAAVDPSDVSPHTASAISNDYTSDVGTTFYIAPEILSRRKGPKDHSKADMYSLGIVFFEMNYVLRTGFERVKVLQRLRQPEIIFPSDWDNDLTLQRNIITLLLQHDPSRRPSAQQLDKELPKKVEEEYFEDAIRMITVPDSKPYQVLLTSLFQSSPPAGRGHTYDEELPESSSLKGHVVERLTKYFVLHGARNVDVPLLMPKSRLGKQEDDQPFYLLDKNGEIVSLASNVLVPFARSAARTGVTRIKRYHIGEVYKNAIDHPKILSAAAFDIITTDLQDGPVVACVELFTLVYEIMKSFPLICENYVMRVSHLGILNLVFERIPKEKRDAVLQELKRADFTTGAGSTAWRNSLKQLGLIRSVLDDIETLSIKWDNPMDALERLDKNASVLSSAVKPYLEKIKQVTDLAKLSGISIDFMAIHPLPYKTSAYYQDDIFFEVVRRTKQTDIIVAGGRHDRLISKLTAPVNKREPFCAFAAQFLLDRIIANLVEFQKLSMLRLSAQRSYGYWSLRRCDVYVAAFQPGLLFERLELVNLLWKNGISADLMYEGSVPNNDIEDILDQCHREGILFTVFVKSKGARKEDLGLKIKNVLSGAETETTKQELVSTLQHLIAEQNRLELKTSGVSSQVEVGSPIKEIAPQTSSTSNVPLQVVLPGDVKKIRKQTKHIFTEKAYDTFASLKSQMQSGSLPMLAVDVVPAVFEAMAASNVWVSDDDAWRKIAAQFPTSHTGYANQIHEAVEARKEEGAEFLLLFSCKDDRTALVSLQ</sequence>
<dbReference type="SMART" id="SM00591">
    <property type="entry name" value="RWD"/>
    <property type="match status" value="1"/>
</dbReference>
<keyword evidence="4 11" id="KW-0547">Nucleotide-binding</keyword>
<dbReference type="InterPro" id="IPR016135">
    <property type="entry name" value="UBQ-conjugating_enzyme/RWD"/>
</dbReference>
<comment type="similarity">
    <text evidence="7">Belongs to the protein kinase superfamily. Ser/Thr protein kinase family. GCN2 subfamily.</text>
</comment>